<keyword evidence="2" id="KW-1185">Reference proteome</keyword>
<accession>A0A239XUV4</accession>
<sequence>MGKATGGLVQQLSSCCVRITNSDTLFNGSFGSFFSALWVYRRRILEIYRGFLKESLFWAVYPFLVNFTKLQI</sequence>
<dbReference type="EMBL" id="LT906465">
    <property type="protein sequence ID" value="SNV49794.1"/>
    <property type="molecule type" value="Genomic_DNA"/>
</dbReference>
<name>A0A239XUV4_9FLAO</name>
<dbReference type="KEGG" id="ctak:4412677_02211"/>
<evidence type="ECO:0000313" key="1">
    <source>
        <dbReference type="EMBL" id="SNV49794.1"/>
    </source>
</evidence>
<organism evidence="1 2">
    <name type="scientific">Chryseobacterium taklimakanense</name>
    <dbReference type="NCBI Taxonomy" id="536441"/>
    <lineage>
        <taxon>Bacteria</taxon>
        <taxon>Pseudomonadati</taxon>
        <taxon>Bacteroidota</taxon>
        <taxon>Flavobacteriia</taxon>
        <taxon>Flavobacteriales</taxon>
        <taxon>Weeksellaceae</taxon>
        <taxon>Chryseobacterium group</taxon>
        <taxon>Chryseobacterium</taxon>
    </lineage>
</organism>
<protein>
    <submittedName>
        <fullName evidence="1">Uncharacterized protein</fullName>
    </submittedName>
</protein>
<dbReference type="AlphaFoldDB" id="A0A239XUV4"/>
<proteinExistence type="predicted"/>
<reference evidence="1 2" key="1">
    <citation type="submission" date="2017-06" db="EMBL/GenBank/DDBJ databases">
        <authorList>
            <consortium name="Pathogen Informatics"/>
        </authorList>
    </citation>
    <scope>NUCLEOTIDE SEQUENCE [LARGE SCALE GENOMIC DNA]</scope>
    <source>
        <strain evidence="1 2">NCTC13490</strain>
    </source>
</reference>
<evidence type="ECO:0000313" key="2">
    <source>
        <dbReference type="Proteomes" id="UP000215196"/>
    </source>
</evidence>
<dbReference type="Proteomes" id="UP000215196">
    <property type="component" value="Chromosome 1"/>
</dbReference>
<gene>
    <name evidence="1" type="ORF">SAMEA4412677_02211</name>
</gene>